<reference evidence="1" key="1">
    <citation type="submission" date="2018-05" db="EMBL/GenBank/DDBJ databases">
        <authorList>
            <person name="Lanie J.A."/>
            <person name="Ng W.-L."/>
            <person name="Kazmierczak K.M."/>
            <person name="Andrzejewski T.M."/>
            <person name="Davidsen T.M."/>
            <person name="Wayne K.J."/>
            <person name="Tettelin H."/>
            <person name="Glass J.I."/>
            <person name="Rusch D."/>
            <person name="Podicherti R."/>
            <person name="Tsui H.-C.T."/>
            <person name="Winkler M.E."/>
        </authorList>
    </citation>
    <scope>NUCLEOTIDE SEQUENCE</scope>
</reference>
<gene>
    <name evidence="1" type="ORF">METZ01_LOCUS256582</name>
</gene>
<sequence>MDYEFDTLQIDIAGSVLTATINNPPVNVMTTPLYMDLVNFTSQVEQDDRIKVVVFDSADPDFFIAHFDVEAILQFPVDSPAEKSMEMSDFHLMCERVRTMPKATIVKMAGRAGGGGNEFASSCDMRFGLRGKTMINQMEVALGILPGGTGTQRLPRLVGRGRAMEICLGSDDIDAETAEAWGYLNRIFDTREDLDRFVDDLAQRISVWPAKAIALCKTSINNAEMPWEAGLLEEAYLFQQTLRTDGAQQNMRKAMAMGLQTRDGELRMGELCREFGEAD</sequence>
<dbReference type="AlphaFoldDB" id="A0A382IW18"/>
<dbReference type="PANTHER" id="PTHR11941:SF54">
    <property type="entry name" value="ENOYL-COA HYDRATASE, MITOCHONDRIAL"/>
    <property type="match status" value="1"/>
</dbReference>
<proteinExistence type="predicted"/>
<dbReference type="InterPro" id="IPR001753">
    <property type="entry name" value="Enoyl-CoA_hydra/iso"/>
</dbReference>
<name>A0A382IW18_9ZZZZ</name>
<dbReference type="GO" id="GO:0003824">
    <property type="term" value="F:catalytic activity"/>
    <property type="evidence" value="ECO:0007669"/>
    <property type="project" value="UniProtKB-ARBA"/>
</dbReference>
<accession>A0A382IW18</accession>
<dbReference type="InterPro" id="IPR029045">
    <property type="entry name" value="ClpP/crotonase-like_dom_sf"/>
</dbReference>
<dbReference type="Pfam" id="PF00378">
    <property type="entry name" value="ECH_1"/>
    <property type="match status" value="1"/>
</dbReference>
<evidence type="ECO:0000313" key="1">
    <source>
        <dbReference type="EMBL" id="SVC03728.1"/>
    </source>
</evidence>
<dbReference type="GO" id="GO:0006635">
    <property type="term" value="P:fatty acid beta-oxidation"/>
    <property type="evidence" value="ECO:0007669"/>
    <property type="project" value="TreeGrafter"/>
</dbReference>
<protein>
    <recommendedName>
        <fullName evidence="2">Enoyl-CoA hydratase</fullName>
    </recommendedName>
</protein>
<dbReference type="Gene3D" id="3.90.226.10">
    <property type="entry name" value="2-enoyl-CoA Hydratase, Chain A, domain 1"/>
    <property type="match status" value="1"/>
</dbReference>
<evidence type="ECO:0008006" key="2">
    <source>
        <dbReference type="Google" id="ProtNLM"/>
    </source>
</evidence>
<dbReference type="SUPFAM" id="SSF52096">
    <property type="entry name" value="ClpP/crotonase"/>
    <property type="match status" value="1"/>
</dbReference>
<dbReference type="EMBL" id="UINC01069953">
    <property type="protein sequence ID" value="SVC03728.1"/>
    <property type="molecule type" value="Genomic_DNA"/>
</dbReference>
<dbReference type="PANTHER" id="PTHR11941">
    <property type="entry name" value="ENOYL-COA HYDRATASE-RELATED"/>
    <property type="match status" value="1"/>
</dbReference>
<organism evidence="1">
    <name type="scientific">marine metagenome</name>
    <dbReference type="NCBI Taxonomy" id="408172"/>
    <lineage>
        <taxon>unclassified sequences</taxon>
        <taxon>metagenomes</taxon>
        <taxon>ecological metagenomes</taxon>
    </lineage>
</organism>
<dbReference type="CDD" id="cd06558">
    <property type="entry name" value="crotonase-like"/>
    <property type="match status" value="1"/>
</dbReference>